<accession>E4XS96</accession>
<dbReference type="PANTHER" id="PTHR23048:SF49">
    <property type="entry name" value="FI08416P-RELATED"/>
    <property type="match status" value="1"/>
</dbReference>
<dbReference type="Proteomes" id="UP000001307">
    <property type="component" value="Unassembled WGS sequence"/>
</dbReference>
<dbReference type="InParanoid" id="E4XS96"/>
<dbReference type="GO" id="GO:0005509">
    <property type="term" value="F:calcium ion binding"/>
    <property type="evidence" value="ECO:0007669"/>
    <property type="project" value="InterPro"/>
</dbReference>
<dbReference type="InterPro" id="IPR011992">
    <property type="entry name" value="EF-hand-dom_pair"/>
</dbReference>
<feature type="domain" description="EF-hand" evidence="2">
    <location>
        <begin position="435"/>
        <end position="470"/>
    </location>
</feature>
<evidence type="ECO:0000259" key="2">
    <source>
        <dbReference type="PROSITE" id="PS50222"/>
    </source>
</evidence>
<evidence type="ECO:0000256" key="1">
    <source>
        <dbReference type="ARBA" id="ARBA00022737"/>
    </source>
</evidence>
<dbReference type="AlphaFoldDB" id="E4XS96"/>
<dbReference type="InterPro" id="IPR050230">
    <property type="entry name" value="CALM/Myosin/TropC-like"/>
</dbReference>
<feature type="domain" description="EF-hand" evidence="2">
    <location>
        <begin position="358"/>
        <end position="393"/>
    </location>
</feature>
<keyword evidence="1" id="KW-0677">Repeat</keyword>
<keyword evidence="4" id="KW-1185">Reference proteome</keyword>
<dbReference type="EMBL" id="FN653132">
    <property type="protein sequence ID" value="CBY12644.1"/>
    <property type="molecule type" value="Genomic_DNA"/>
</dbReference>
<dbReference type="OrthoDB" id="10399004at2759"/>
<organism evidence="3">
    <name type="scientific">Oikopleura dioica</name>
    <name type="common">Tunicate</name>
    <dbReference type="NCBI Taxonomy" id="34765"/>
    <lineage>
        <taxon>Eukaryota</taxon>
        <taxon>Metazoa</taxon>
        <taxon>Chordata</taxon>
        <taxon>Tunicata</taxon>
        <taxon>Appendicularia</taxon>
        <taxon>Copelata</taxon>
        <taxon>Oikopleuridae</taxon>
        <taxon>Oikopleura</taxon>
    </lineage>
</organism>
<dbReference type="SUPFAM" id="SSF47473">
    <property type="entry name" value="EF-hand"/>
    <property type="match status" value="1"/>
</dbReference>
<dbReference type="Gene3D" id="1.10.238.10">
    <property type="entry name" value="EF-hand"/>
    <property type="match status" value="2"/>
</dbReference>
<sequence>MDSLSFLAKDFTSTELILVEEAKKPLTTTHPTTATRSSTTKATSFVSAATSATTIELENRSPLLSEGACAFKFSNNPDFGCVSHELEQQMPIWAGGNFNFIKKVYPSYFVMKARVSNLLKAETWDFDTVDTKAHPEYLEPTYWQSADFTLFIWCPFDVTKGGFNRNDGKITVPDFYPAQQSADGRLWSFLSRSKTKLYKSPRCIPNAETGDVECTFKSSYYQAFVDRSMDPDEQGPVDINTEIVAGETWTCETGILPGHQKYAITGLMNYYEMFSNGTFEMMPKYFRDPPAHLTDHLPIVQKKKKNISSAIISLFSKFGQLTVSHAWGYFWHDFITLTSSQLSNLQGTAEKMVEFTEDQIEDIKDGFELYDRTGEGKLYYNQVGDLIRGLGFKPTNANVMEALGGPKKEEMNTKTCNFDEFINHIKFCAEKQQDGTFEDFVEGLRVFDKEGNGTVMGAEVRHILATLGEKLTVDEVEIIFEGAEDADGQIHYENFIKELMKEKE</sequence>
<gene>
    <name evidence="3" type="ORF">GSOID_T00002047001</name>
</gene>
<evidence type="ECO:0000313" key="4">
    <source>
        <dbReference type="Proteomes" id="UP000001307"/>
    </source>
</evidence>
<proteinExistence type="predicted"/>
<protein>
    <recommendedName>
        <fullName evidence="2">EF-hand domain-containing protein</fullName>
    </recommendedName>
</protein>
<dbReference type="CDD" id="cd00051">
    <property type="entry name" value="EFh"/>
    <property type="match status" value="1"/>
</dbReference>
<dbReference type="GO" id="GO:0016460">
    <property type="term" value="C:myosin II complex"/>
    <property type="evidence" value="ECO:0007669"/>
    <property type="project" value="TreeGrafter"/>
</dbReference>
<evidence type="ECO:0000313" key="3">
    <source>
        <dbReference type="EMBL" id="CBY12644.1"/>
    </source>
</evidence>
<name>E4XS96_OIKDI</name>
<dbReference type="PROSITE" id="PS50222">
    <property type="entry name" value="EF_HAND_2"/>
    <property type="match status" value="2"/>
</dbReference>
<reference evidence="3" key="1">
    <citation type="journal article" date="2010" name="Science">
        <title>Plasticity of animal genome architecture unmasked by rapid evolution of a pelagic tunicate.</title>
        <authorList>
            <person name="Denoeud F."/>
            <person name="Henriet S."/>
            <person name="Mungpakdee S."/>
            <person name="Aury J.M."/>
            <person name="Da Silva C."/>
            <person name="Brinkmann H."/>
            <person name="Mikhaleva J."/>
            <person name="Olsen L.C."/>
            <person name="Jubin C."/>
            <person name="Canestro C."/>
            <person name="Bouquet J.M."/>
            <person name="Danks G."/>
            <person name="Poulain J."/>
            <person name="Campsteijn C."/>
            <person name="Adamski M."/>
            <person name="Cross I."/>
            <person name="Yadetie F."/>
            <person name="Muffato M."/>
            <person name="Louis A."/>
            <person name="Butcher S."/>
            <person name="Tsagkogeorga G."/>
            <person name="Konrad A."/>
            <person name="Singh S."/>
            <person name="Jensen M.F."/>
            <person name="Cong E.H."/>
            <person name="Eikeseth-Otteraa H."/>
            <person name="Noel B."/>
            <person name="Anthouard V."/>
            <person name="Porcel B.M."/>
            <person name="Kachouri-Lafond R."/>
            <person name="Nishino A."/>
            <person name="Ugolini M."/>
            <person name="Chourrout P."/>
            <person name="Nishida H."/>
            <person name="Aasland R."/>
            <person name="Huzurbazar S."/>
            <person name="Westhof E."/>
            <person name="Delsuc F."/>
            <person name="Lehrach H."/>
            <person name="Reinhardt R."/>
            <person name="Weissenbach J."/>
            <person name="Roy S.W."/>
            <person name="Artiguenave F."/>
            <person name="Postlethwait J.H."/>
            <person name="Manak J.R."/>
            <person name="Thompson E.M."/>
            <person name="Jaillon O."/>
            <person name="Du Pasquier L."/>
            <person name="Boudinot P."/>
            <person name="Liberles D.A."/>
            <person name="Volff J.N."/>
            <person name="Philippe H."/>
            <person name="Lenhard B."/>
            <person name="Roest Crollius H."/>
            <person name="Wincker P."/>
            <person name="Chourrout D."/>
        </authorList>
    </citation>
    <scope>NUCLEOTIDE SEQUENCE [LARGE SCALE GENOMIC DNA]</scope>
</reference>
<dbReference type="InterPro" id="IPR002048">
    <property type="entry name" value="EF_hand_dom"/>
</dbReference>
<dbReference type="PANTHER" id="PTHR23048">
    <property type="entry name" value="MYOSIN LIGHT CHAIN 1, 3"/>
    <property type="match status" value="1"/>
</dbReference>
<dbReference type="FunFam" id="1.10.238.10:FF:000003">
    <property type="entry name" value="Calmodulin A"/>
    <property type="match status" value="1"/>
</dbReference>